<sequence>MVELADYRDKYQFIKLTRDQSGILEVRLHTDGDSLRWGAAAHREFTSVFRQIALDRGNRVVIITGTGEEFLGPRADAPGGKTTSPAMMTFAEEYEMWEKDGFIDQPEMNNALLDIQVPVIAAVNGPARRHCEVPLYSDIVIASEDASFEDSAHFHLQDTVPGDGCHIWMTALLGINRARAYMLSGEVITAEEAHRWGLVKEVVPKEKVLERAWEIARQIAEKSDSTLRFTRAIMVQPLKKQTLELLRMGVVFEALGALGRNV</sequence>
<dbReference type="InterPro" id="IPR029045">
    <property type="entry name" value="ClpP/crotonase-like_dom_sf"/>
</dbReference>
<reference evidence="2 3" key="1">
    <citation type="submission" date="2019-10" db="EMBL/GenBank/DDBJ databases">
        <title>Nocardia macrotermitis sp. nov. and Nocardia aurantia sp. nov., isolated from the gut of fungus growing-termite Macrotermes natalensis.</title>
        <authorList>
            <person name="Benndorf R."/>
            <person name="Schwitalla J."/>
            <person name="Martin K."/>
            <person name="De Beer W."/>
            <person name="Kaster A.-K."/>
            <person name="Vollmers J."/>
            <person name="Poulsen M."/>
            <person name="Beemelmanns C."/>
        </authorList>
    </citation>
    <scope>NUCLEOTIDE SEQUENCE [LARGE SCALE GENOMIC DNA]</scope>
    <source>
        <strain evidence="2 3">RB56</strain>
    </source>
</reference>
<organism evidence="2 3">
    <name type="scientific">Nocardia aurantia</name>
    <dbReference type="NCBI Taxonomy" id="2585199"/>
    <lineage>
        <taxon>Bacteria</taxon>
        <taxon>Bacillati</taxon>
        <taxon>Actinomycetota</taxon>
        <taxon>Actinomycetes</taxon>
        <taxon>Mycobacteriales</taxon>
        <taxon>Nocardiaceae</taxon>
        <taxon>Nocardia</taxon>
    </lineage>
</organism>
<dbReference type="EC" id="3.7.1.18" evidence="2"/>
<dbReference type="OrthoDB" id="9807606at2"/>
<name>A0A7K0E1E8_9NOCA</name>
<proteinExistence type="inferred from homology"/>
<evidence type="ECO:0000256" key="1">
    <source>
        <dbReference type="ARBA" id="ARBA00005254"/>
    </source>
</evidence>
<dbReference type="CDD" id="cd06558">
    <property type="entry name" value="crotonase-like"/>
    <property type="match status" value="1"/>
</dbReference>
<keyword evidence="3" id="KW-1185">Reference proteome</keyword>
<dbReference type="AlphaFoldDB" id="A0A7K0E1E8"/>
<dbReference type="Pfam" id="PF00378">
    <property type="entry name" value="ECH_1"/>
    <property type="match status" value="1"/>
</dbReference>
<accession>A0A7K0E1E8</accession>
<dbReference type="Proteomes" id="UP000431401">
    <property type="component" value="Unassembled WGS sequence"/>
</dbReference>
<keyword evidence="2" id="KW-0378">Hydrolase</keyword>
<dbReference type="Gene3D" id="3.90.226.10">
    <property type="entry name" value="2-enoyl-CoA Hydratase, Chain A, domain 1"/>
    <property type="match status" value="1"/>
</dbReference>
<dbReference type="EMBL" id="WEGI01000024">
    <property type="protein sequence ID" value="MQY31825.1"/>
    <property type="molecule type" value="Genomic_DNA"/>
</dbReference>
<dbReference type="SUPFAM" id="SSF52096">
    <property type="entry name" value="ClpP/crotonase"/>
    <property type="match status" value="1"/>
</dbReference>
<dbReference type="PANTHER" id="PTHR43802">
    <property type="entry name" value="ENOYL-COA HYDRATASE"/>
    <property type="match status" value="1"/>
</dbReference>
<evidence type="ECO:0000313" key="2">
    <source>
        <dbReference type="EMBL" id="MQY31825.1"/>
    </source>
</evidence>
<comment type="caution">
    <text evidence="2">The sequence shown here is derived from an EMBL/GenBank/DDBJ whole genome shotgun (WGS) entry which is preliminary data.</text>
</comment>
<gene>
    <name evidence="2" type="primary">camK_4</name>
    <name evidence="2" type="ORF">NRB56_74360</name>
</gene>
<dbReference type="RefSeq" id="WP_153349040.1">
    <property type="nucleotide sequence ID" value="NZ_WEGI01000024.1"/>
</dbReference>
<dbReference type="GO" id="GO:0016787">
    <property type="term" value="F:hydrolase activity"/>
    <property type="evidence" value="ECO:0007669"/>
    <property type="project" value="UniProtKB-KW"/>
</dbReference>
<dbReference type="InterPro" id="IPR001753">
    <property type="entry name" value="Enoyl-CoA_hydra/iso"/>
</dbReference>
<protein>
    <submittedName>
        <fullName evidence="2">6-oxocamphor hydrolase</fullName>
        <ecNumber evidence="2">3.7.1.18</ecNumber>
    </submittedName>
</protein>
<dbReference type="PANTHER" id="PTHR43802:SF1">
    <property type="entry name" value="IP11341P-RELATED"/>
    <property type="match status" value="1"/>
</dbReference>
<evidence type="ECO:0000313" key="3">
    <source>
        <dbReference type="Proteomes" id="UP000431401"/>
    </source>
</evidence>
<comment type="similarity">
    <text evidence="1">Belongs to the enoyl-CoA hydratase/isomerase family.</text>
</comment>